<keyword evidence="1" id="KW-0560">Oxidoreductase</keyword>
<dbReference type="Pfam" id="PF00248">
    <property type="entry name" value="Aldo_ket_red"/>
    <property type="match status" value="1"/>
</dbReference>
<reference evidence="7" key="1">
    <citation type="submission" date="2021-02" db="EMBL/GenBank/DDBJ databases">
        <authorList>
            <person name="Nowell W R."/>
        </authorList>
    </citation>
    <scope>NUCLEOTIDE SEQUENCE</scope>
</reference>
<dbReference type="InterPro" id="IPR018170">
    <property type="entry name" value="Aldo/ket_reductase_CS"/>
</dbReference>
<dbReference type="InterPro" id="IPR036812">
    <property type="entry name" value="NAD(P)_OxRdtase_dom_sf"/>
</dbReference>
<evidence type="ECO:0000313" key="7">
    <source>
        <dbReference type="EMBL" id="CAF1463735.1"/>
    </source>
</evidence>
<feature type="active site" description="Proton donor" evidence="2">
    <location>
        <position position="66"/>
    </location>
</feature>
<dbReference type="PIRSF" id="PIRSF000097">
    <property type="entry name" value="AKR"/>
    <property type="match status" value="1"/>
</dbReference>
<dbReference type="Proteomes" id="UP000677228">
    <property type="component" value="Unassembled WGS sequence"/>
</dbReference>
<proteinExistence type="predicted"/>
<evidence type="ECO:0000256" key="3">
    <source>
        <dbReference type="PIRSR" id="PIRSR000097-2"/>
    </source>
</evidence>
<comment type="caution">
    <text evidence="7">The sequence shown here is derived from an EMBL/GenBank/DDBJ whole genome shotgun (WGS) entry which is preliminary data.</text>
</comment>
<dbReference type="PANTHER" id="PTHR43827:SF13">
    <property type="entry name" value="ALDO_KETO REDUCTASE FAMILY PROTEIN"/>
    <property type="match status" value="1"/>
</dbReference>
<dbReference type="Proteomes" id="UP000682733">
    <property type="component" value="Unassembled WGS sequence"/>
</dbReference>
<dbReference type="OrthoDB" id="416253at2759"/>
<feature type="site" description="Lowers pKa of active site Tyr" evidence="4">
    <location>
        <position position="91"/>
    </location>
</feature>
<dbReference type="CDD" id="cd19071">
    <property type="entry name" value="AKR_AKR1-5-like"/>
    <property type="match status" value="1"/>
</dbReference>
<dbReference type="InterPro" id="IPR020471">
    <property type="entry name" value="AKR"/>
</dbReference>
<evidence type="ECO:0000256" key="2">
    <source>
        <dbReference type="PIRSR" id="PIRSR000097-1"/>
    </source>
</evidence>
<evidence type="ECO:0000313" key="9">
    <source>
        <dbReference type="EMBL" id="CAF4333394.1"/>
    </source>
</evidence>
<dbReference type="InterPro" id="IPR023210">
    <property type="entry name" value="NADP_OxRdtase_dom"/>
</dbReference>
<evidence type="ECO:0000256" key="1">
    <source>
        <dbReference type="ARBA" id="ARBA00023002"/>
    </source>
</evidence>
<dbReference type="GO" id="GO:0016616">
    <property type="term" value="F:oxidoreductase activity, acting on the CH-OH group of donors, NAD or NADP as acceptor"/>
    <property type="evidence" value="ECO:0007669"/>
    <property type="project" value="UniProtKB-ARBA"/>
</dbReference>
<dbReference type="FunFam" id="3.20.20.100:FF:000002">
    <property type="entry name" value="2,5-diketo-D-gluconic acid reductase A"/>
    <property type="match status" value="1"/>
</dbReference>
<accession>A0A815QIJ7</accession>
<evidence type="ECO:0000259" key="5">
    <source>
        <dbReference type="Pfam" id="PF00248"/>
    </source>
</evidence>
<evidence type="ECO:0000256" key="4">
    <source>
        <dbReference type="PIRSR" id="PIRSR000097-3"/>
    </source>
</evidence>
<dbReference type="Gene3D" id="3.20.20.100">
    <property type="entry name" value="NADP-dependent oxidoreductase domain"/>
    <property type="match status" value="1"/>
</dbReference>
<name>A0A815QIJ7_9BILA</name>
<evidence type="ECO:0000313" key="6">
    <source>
        <dbReference type="EMBL" id="CAF1290495.1"/>
    </source>
</evidence>
<feature type="binding site" evidence="3">
    <location>
        <position position="124"/>
    </location>
    <ligand>
        <name>substrate</name>
    </ligand>
</feature>
<organism evidence="7 10">
    <name type="scientific">Didymodactylos carnosus</name>
    <dbReference type="NCBI Taxonomy" id="1234261"/>
    <lineage>
        <taxon>Eukaryota</taxon>
        <taxon>Metazoa</taxon>
        <taxon>Spiralia</taxon>
        <taxon>Gnathifera</taxon>
        <taxon>Rotifera</taxon>
        <taxon>Eurotatoria</taxon>
        <taxon>Bdelloidea</taxon>
        <taxon>Philodinida</taxon>
        <taxon>Philodinidae</taxon>
        <taxon>Didymodactylos</taxon>
    </lineage>
</organism>
<protein>
    <recommendedName>
        <fullName evidence="5">NADP-dependent oxidoreductase domain-containing protein</fullName>
    </recommendedName>
</protein>
<keyword evidence="10" id="KW-1185">Reference proteome</keyword>
<dbReference type="AlphaFoldDB" id="A0A815QIJ7"/>
<gene>
    <name evidence="7" type="ORF">GPM918_LOCUS35187</name>
    <name evidence="6" type="ORF">OVA965_LOCUS28070</name>
    <name evidence="9" type="ORF">SRO942_LOCUS35905</name>
    <name evidence="8" type="ORF">TMI583_LOCUS28818</name>
</gene>
<dbReference type="PRINTS" id="PR00069">
    <property type="entry name" value="ALDKETRDTASE"/>
</dbReference>
<dbReference type="EMBL" id="CAJNOQ010020148">
    <property type="protein sequence ID" value="CAF1463735.1"/>
    <property type="molecule type" value="Genomic_DNA"/>
</dbReference>
<dbReference type="EMBL" id="CAJOBA010040477">
    <property type="protein sequence ID" value="CAF4095320.1"/>
    <property type="molecule type" value="Genomic_DNA"/>
</dbReference>
<dbReference type="SUPFAM" id="SSF51430">
    <property type="entry name" value="NAD(P)-linked oxidoreductase"/>
    <property type="match status" value="1"/>
</dbReference>
<dbReference type="EMBL" id="CAJNOK010018908">
    <property type="protein sequence ID" value="CAF1290495.1"/>
    <property type="molecule type" value="Genomic_DNA"/>
</dbReference>
<dbReference type="EMBL" id="CAJOBC010085612">
    <property type="protein sequence ID" value="CAF4333394.1"/>
    <property type="molecule type" value="Genomic_DNA"/>
</dbReference>
<evidence type="ECO:0000313" key="10">
    <source>
        <dbReference type="Proteomes" id="UP000663829"/>
    </source>
</evidence>
<dbReference type="Proteomes" id="UP000681722">
    <property type="component" value="Unassembled WGS sequence"/>
</dbReference>
<evidence type="ECO:0000313" key="8">
    <source>
        <dbReference type="EMBL" id="CAF4095320.1"/>
    </source>
</evidence>
<sequence>MPHLKSTIPPEGGKDLSLASTVELNDGFRMPRLGLGVWETQPNVCEEAVLASFEVGYRHIDTAASYDNEAEVGSAVRKTTVPRSTLFITTKIWDDDQGYDSTIAAVQDSLKKSGLEYFDLILLHSALPGKESRLESWKALEYCVDKGWIRSIGVSNWAAKHFEELKATSPKIRPAVNQLELHPFLQQRPTVEYCFSNDIVVQAYSPLTRGQLLNNETITRIANSKGVDEAQVLIRWSLQKEDDMTALDALDNGYLTGSWGEGVNPLNAE</sequence>
<dbReference type="PROSITE" id="PS00798">
    <property type="entry name" value="ALDOKETO_REDUCTASE_1"/>
    <property type="match status" value="1"/>
</dbReference>
<dbReference type="PANTHER" id="PTHR43827">
    <property type="entry name" value="2,5-DIKETO-D-GLUCONIC ACID REDUCTASE"/>
    <property type="match status" value="1"/>
</dbReference>
<feature type="domain" description="NADP-dependent oxidoreductase" evidence="5">
    <location>
        <begin position="33"/>
        <end position="240"/>
    </location>
</feature>
<dbReference type="Proteomes" id="UP000663829">
    <property type="component" value="Unassembled WGS sequence"/>
</dbReference>